<evidence type="ECO:0008006" key="12">
    <source>
        <dbReference type="Google" id="ProtNLM"/>
    </source>
</evidence>
<protein>
    <recommendedName>
        <fullName evidence="12">Transcriptional regulator</fullName>
    </recommendedName>
</protein>
<dbReference type="eggNOG" id="COG0745">
    <property type="taxonomic scope" value="Bacteria"/>
</dbReference>
<dbReference type="PROSITE" id="PS50110">
    <property type="entry name" value="RESPONSE_REGULATORY"/>
    <property type="match status" value="1"/>
</dbReference>
<dbReference type="Pfam" id="PF00486">
    <property type="entry name" value="Trans_reg_C"/>
    <property type="match status" value="1"/>
</dbReference>
<dbReference type="InterPro" id="IPR011006">
    <property type="entry name" value="CheY-like_superfamily"/>
</dbReference>
<dbReference type="Gene3D" id="1.10.10.10">
    <property type="entry name" value="Winged helix-like DNA-binding domain superfamily/Winged helix DNA-binding domain"/>
    <property type="match status" value="1"/>
</dbReference>
<evidence type="ECO:0000256" key="5">
    <source>
        <dbReference type="ARBA" id="ARBA00023163"/>
    </source>
</evidence>
<dbReference type="SMART" id="SM00448">
    <property type="entry name" value="REC"/>
    <property type="match status" value="1"/>
</dbReference>
<evidence type="ECO:0000259" key="9">
    <source>
        <dbReference type="PROSITE" id="PS51755"/>
    </source>
</evidence>
<feature type="modified residue" description="4-aspartylphosphate" evidence="6">
    <location>
        <position position="51"/>
    </location>
</feature>
<evidence type="ECO:0000256" key="1">
    <source>
        <dbReference type="ARBA" id="ARBA00022553"/>
    </source>
</evidence>
<dbReference type="Gene3D" id="3.40.50.2300">
    <property type="match status" value="1"/>
</dbReference>
<dbReference type="PROSITE" id="PS51755">
    <property type="entry name" value="OMPR_PHOB"/>
    <property type="match status" value="1"/>
</dbReference>
<feature type="domain" description="OmpR/PhoB-type" evidence="9">
    <location>
        <begin position="124"/>
        <end position="222"/>
    </location>
</feature>
<dbReference type="OrthoDB" id="9802426at2"/>
<dbReference type="SUPFAM" id="SSF52172">
    <property type="entry name" value="CheY-like"/>
    <property type="match status" value="1"/>
</dbReference>
<dbReference type="PANTHER" id="PTHR48111">
    <property type="entry name" value="REGULATOR OF RPOS"/>
    <property type="match status" value="1"/>
</dbReference>
<evidence type="ECO:0000256" key="3">
    <source>
        <dbReference type="ARBA" id="ARBA00023015"/>
    </source>
</evidence>
<gene>
    <name evidence="10" type="ORF">GEMMAAP_12895</name>
</gene>
<dbReference type="GO" id="GO:0000156">
    <property type="term" value="F:phosphorelay response regulator activity"/>
    <property type="evidence" value="ECO:0007669"/>
    <property type="project" value="TreeGrafter"/>
</dbReference>
<dbReference type="GO" id="GO:0005829">
    <property type="term" value="C:cytosol"/>
    <property type="evidence" value="ECO:0007669"/>
    <property type="project" value="TreeGrafter"/>
</dbReference>
<dbReference type="PANTHER" id="PTHR48111:SF22">
    <property type="entry name" value="REGULATOR OF RPOS"/>
    <property type="match status" value="1"/>
</dbReference>
<keyword evidence="2" id="KW-0902">Two-component regulatory system</keyword>
<dbReference type="Gene3D" id="6.10.250.690">
    <property type="match status" value="1"/>
</dbReference>
<dbReference type="InterPro" id="IPR036388">
    <property type="entry name" value="WH-like_DNA-bd_sf"/>
</dbReference>
<dbReference type="GO" id="GO:0006355">
    <property type="term" value="P:regulation of DNA-templated transcription"/>
    <property type="evidence" value="ECO:0007669"/>
    <property type="project" value="InterPro"/>
</dbReference>
<evidence type="ECO:0000259" key="8">
    <source>
        <dbReference type="PROSITE" id="PS50110"/>
    </source>
</evidence>
<dbReference type="STRING" id="1379270.GEMMAAP_12895"/>
<evidence type="ECO:0000256" key="2">
    <source>
        <dbReference type="ARBA" id="ARBA00023012"/>
    </source>
</evidence>
<reference evidence="10 11" key="1">
    <citation type="journal article" date="2014" name="Proc. Natl. Acad. Sci. U.S.A.">
        <title>Functional type 2 photosynthetic reaction centers found in the rare bacterial phylum Gemmatimonadetes.</title>
        <authorList>
            <person name="Zeng Y."/>
            <person name="Feng F."/>
            <person name="Medova H."/>
            <person name="Dean J."/>
            <person name="Koblizek M."/>
        </authorList>
    </citation>
    <scope>NUCLEOTIDE SEQUENCE [LARGE SCALE GENOMIC DNA]</scope>
    <source>
        <strain evidence="10 11">AP64</strain>
    </source>
</reference>
<keyword evidence="11" id="KW-1185">Reference proteome</keyword>
<evidence type="ECO:0000256" key="4">
    <source>
        <dbReference type="ARBA" id="ARBA00023125"/>
    </source>
</evidence>
<evidence type="ECO:0000256" key="6">
    <source>
        <dbReference type="PROSITE-ProRule" id="PRU00169"/>
    </source>
</evidence>
<keyword evidence="5" id="KW-0804">Transcription</keyword>
<reference evidence="10 11" key="2">
    <citation type="journal article" date="2016" name="Environ. Microbiol. Rep.">
        <title>Metagenomic evidence for the presence of phototrophic Gemmatimonadetes bacteria in diverse environments.</title>
        <authorList>
            <person name="Zeng Y."/>
            <person name="Baumbach J."/>
            <person name="Barbosa E.G."/>
            <person name="Azevedo V."/>
            <person name="Zhang C."/>
            <person name="Koblizek M."/>
        </authorList>
    </citation>
    <scope>NUCLEOTIDE SEQUENCE [LARGE SCALE GENOMIC DNA]</scope>
    <source>
        <strain evidence="10 11">AP64</strain>
    </source>
</reference>
<dbReference type="InterPro" id="IPR001867">
    <property type="entry name" value="OmpR/PhoB-type_DNA-bd"/>
</dbReference>
<evidence type="ECO:0000313" key="11">
    <source>
        <dbReference type="Proteomes" id="UP000076404"/>
    </source>
</evidence>
<sequence length="223" mass="24560">MRILVIEDDRLVADLMRQVLMDDGYAVDVAPAAEDGQKLALATPYDAIVLDLELPDRNGLSVLQNLRREGTTTPIVVATAHDTTADVVRALDAGADDYLQKPFANEVLAARVRAAIRRGGARSMEKVQVGDLTLHRVNHEVQCQGKPVNLTARQYALLEFLAMRAGETVTRPILLEHVWHLQFDPGSNVVDVHVAQLRKRLRESGSAVDIRTVRGEGYALEVP</sequence>
<organism evidence="10 11">
    <name type="scientific">Gemmatimonas phototrophica</name>
    <dbReference type="NCBI Taxonomy" id="1379270"/>
    <lineage>
        <taxon>Bacteria</taxon>
        <taxon>Pseudomonadati</taxon>
        <taxon>Gemmatimonadota</taxon>
        <taxon>Gemmatimonadia</taxon>
        <taxon>Gemmatimonadales</taxon>
        <taxon>Gemmatimonadaceae</taxon>
        <taxon>Gemmatimonas</taxon>
    </lineage>
</organism>
<dbReference type="CDD" id="cd00383">
    <property type="entry name" value="trans_reg_C"/>
    <property type="match status" value="1"/>
</dbReference>
<feature type="DNA-binding region" description="OmpR/PhoB-type" evidence="7">
    <location>
        <begin position="124"/>
        <end position="222"/>
    </location>
</feature>
<evidence type="ECO:0000313" key="10">
    <source>
        <dbReference type="EMBL" id="AMW05460.1"/>
    </source>
</evidence>
<dbReference type="GO" id="GO:0000976">
    <property type="term" value="F:transcription cis-regulatory region binding"/>
    <property type="evidence" value="ECO:0007669"/>
    <property type="project" value="TreeGrafter"/>
</dbReference>
<dbReference type="InterPro" id="IPR039420">
    <property type="entry name" value="WalR-like"/>
</dbReference>
<feature type="domain" description="Response regulatory" evidence="8">
    <location>
        <begin position="2"/>
        <end position="116"/>
    </location>
</feature>
<dbReference type="Pfam" id="PF00072">
    <property type="entry name" value="Response_reg"/>
    <property type="match status" value="1"/>
</dbReference>
<proteinExistence type="predicted"/>
<keyword evidence="3" id="KW-0805">Transcription regulation</keyword>
<dbReference type="SMART" id="SM00862">
    <property type="entry name" value="Trans_reg_C"/>
    <property type="match status" value="1"/>
</dbReference>
<accession>A0A143BLR9</accession>
<dbReference type="RefSeq" id="WP_026849433.1">
    <property type="nucleotide sequence ID" value="NZ_CP011454.1"/>
</dbReference>
<dbReference type="KEGG" id="gph:GEMMAAP_12895"/>
<evidence type="ECO:0000256" key="7">
    <source>
        <dbReference type="PROSITE-ProRule" id="PRU01091"/>
    </source>
</evidence>
<dbReference type="GO" id="GO:0032993">
    <property type="term" value="C:protein-DNA complex"/>
    <property type="evidence" value="ECO:0007669"/>
    <property type="project" value="TreeGrafter"/>
</dbReference>
<keyword evidence="1 6" id="KW-0597">Phosphoprotein</keyword>
<dbReference type="AlphaFoldDB" id="A0A143BLR9"/>
<name>A0A143BLR9_9BACT</name>
<dbReference type="InterPro" id="IPR001789">
    <property type="entry name" value="Sig_transdc_resp-reg_receiver"/>
</dbReference>
<dbReference type="Proteomes" id="UP000076404">
    <property type="component" value="Chromosome"/>
</dbReference>
<keyword evidence="4 7" id="KW-0238">DNA-binding</keyword>
<dbReference type="EMBL" id="CP011454">
    <property type="protein sequence ID" value="AMW05460.1"/>
    <property type="molecule type" value="Genomic_DNA"/>
</dbReference>